<sequence>MNKRRAKNHALNSVKALKPSLRAALHLVQEFGDLAAVLSDIQSGKVGTLAKIVLIASGRKNHARFLHGIATHGAKQIAALQPYFVAFIYRSIVDVPALSGAPDTPQPDTDQPAQTPEGYYLRLFQIGTGVLGWTPKQTWKSTPTEITLAYRGRAEFVADILKSVFGTTDEKQNLTPVTKEALDTLINSGKHDPKLDRAALDDLRAAI</sequence>
<accession>A0A7W9B2H2</accession>
<dbReference type="RefSeq" id="WP_183658457.1">
    <property type="nucleotide sequence ID" value="NZ_JACIJG010000041.1"/>
</dbReference>
<protein>
    <submittedName>
        <fullName evidence="1">Uncharacterized protein</fullName>
    </submittedName>
</protein>
<proteinExistence type="predicted"/>
<dbReference type="AlphaFoldDB" id="A0A7W9B2H2"/>
<reference evidence="1 2" key="1">
    <citation type="submission" date="2020-08" db="EMBL/GenBank/DDBJ databases">
        <title>Genomic Encyclopedia of Type Strains, Phase IV (KMG-IV): sequencing the most valuable type-strain genomes for metagenomic binning, comparative biology and taxonomic classification.</title>
        <authorList>
            <person name="Goeker M."/>
        </authorList>
    </citation>
    <scope>NUCLEOTIDE SEQUENCE [LARGE SCALE GENOMIC DNA]</scope>
    <source>
        <strain evidence="1 2">DSM 26944</strain>
    </source>
</reference>
<name>A0A7W9B2H2_9HYPH</name>
<organism evidence="1 2">
    <name type="scientific">Brucella daejeonensis</name>
    <dbReference type="NCBI Taxonomy" id="659015"/>
    <lineage>
        <taxon>Bacteria</taxon>
        <taxon>Pseudomonadati</taxon>
        <taxon>Pseudomonadota</taxon>
        <taxon>Alphaproteobacteria</taxon>
        <taxon>Hyphomicrobiales</taxon>
        <taxon>Brucellaceae</taxon>
        <taxon>Brucella/Ochrobactrum group</taxon>
        <taxon>Brucella</taxon>
    </lineage>
</organism>
<dbReference type="EMBL" id="JACIJG010000041">
    <property type="protein sequence ID" value="MBB5704629.1"/>
    <property type="molecule type" value="Genomic_DNA"/>
</dbReference>
<comment type="caution">
    <text evidence="1">The sequence shown here is derived from an EMBL/GenBank/DDBJ whole genome shotgun (WGS) entry which is preliminary data.</text>
</comment>
<dbReference type="Proteomes" id="UP000555546">
    <property type="component" value="Unassembled WGS sequence"/>
</dbReference>
<evidence type="ECO:0000313" key="1">
    <source>
        <dbReference type="EMBL" id="MBB5704629.1"/>
    </source>
</evidence>
<gene>
    <name evidence="1" type="ORF">FHS76_004553</name>
</gene>
<keyword evidence="2" id="KW-1185">Reference proteome</keyword>
<evidence type="ECO:0000313" key="2">
    <source>
        <dbReference type="Proteomes" id="UP000555546"/>
    </source>
</evidence>